<evidence type="ECO:0000313" key="1">
    <source>
        <dbReference type="Proteomes" id="UP000887576"/>
    </source>
</evidence>
<name>A0AC34PZZ2_9BILA</name>
<sequence length="106" mass="12246">MKFSDCFSTDSSSHIAFSFFVRPTSWVCSSLFLQRRVMIFRHCQSESAKFSPKGGNTIKAILSNKAAKRFQRELAVKFNFTFFNALHYKTSATNTHPKKTRKCKHI</sequence>
<reference evidence="2" key="1">
    <citation type="submission" date="2022-11" db="UniProtKB">
        <authorList>
            <consortium name="WormBaseParasite"/>
        </authorList>
    </citation>
    <scope>IDENTIFICATION</scope>
</reference>
<protein>
    <submittedName>
        <fullName evidence="2">Uncharacterized protein</fullName>
    </submittedName>
</protein>
<proteinExistence type="predicted"/>
<dbReference type="WBParaSite" id="JU765_v2.g11474.t1">
    <property type="protein sequence ID" value="JU765_v2.g11474.t1"/>
    <property type="gene ID" value="JU765_v2.g11474"/>
</dbReference>
<accession>A0AC34PZZ2</accession>
<evidence type="ECO:0000313" key="2">
    <source>
        <dbReference type="WBParaSite" id="JU765_v2.g11474.t1"/>
    </source>
</evidence>
<organism evidence="1 2">
    <name type="scientific">Panagrolaimus sp. JU765</name>
    <dbReference type="NCBI Taxonomy" id="591449"/>
    <lineage>
        <taxon>Eukaryota</taxon>
        <taxon>Metazoa</taxon>
        <taxon>Ecdysozoa</taxon>
        <taxon>Nematoda</taxon>
        <taxon>Chromadorea</taxon>
        <taxon>Rhabditida</taxon>
        <taxon>Tylenchina</taxon>
        <taxon>Panagrolaimomorpha</taxon>
        <taxon>Panagrolaimoidea</taxon>
        <taxon>Panagrolaimidae</taxon>
        <taxon>Panagrolaimus</taxon>
    </lineage>
</organism>
<dbReference type="Proteomes" id="UP000887576">
    <property type="component" value="Unplaced"/>
</dbReference>